<sequence length="87" mass="10353">MTDEAQRLDMMMEIERLNALKIQEEIELRRHLQNKQGASMKTQDWKKHVMQITAKQSVSTIKMEYSMRNGKWRMYSVTINIYVSANS</sequence>
<dbReference type="Proteomes" id="UP000663844">
    <property type="component" value="Unassembled WGS sequence"/>
</dbReference>
<dbReference type="AlphaFoldDB" id="A0A820C0J6"/>
<proteinExistence type="predicted"/>
<evidence type="ECO:0000313" key="1">
    <source>
        <dbReference type="EMBL" id="CAF4201143.1"/>
    </source>
</evidence>
<name>A0A820C0J6_9BILA</name>
<comment type="caution">
    <text evidence="1">The sequence shown here is derived from an EMBL/GenBank/DDBJ whole genome shotgun (WGS) entry which is preliminary data.</text>
</comment>
<organism evidence="1 2">
    <name type="scientific">Adineta steineri</name>
    <dbReference type="NCBI Taxonomy" id="433720"/>
    <lineage>
        <taxon>Eukaryota</taxon>
        <taxon>Metazoa</taxon>
        <taxon>Spiralia</taxon>
        <taxon>Gnathifera</taxon>
        <taxon>Rotifera</taxon>
        <taxon>Eurotatoria</taxon>
        <taxon>Bdelloidea</taxon>
        <taxon>Adinetida</taxon>
        <taxon>Adinetidae</taxon>
        <taxon>Adineta</taxon>
    </lineage>
</organism>
<gene>
    <name evidence="1" type="ORF">OXD698_LOCUS40846</name>
</gene>
<reference evidence="1" key="1">
    <citation type="submission" date="2021-02" db="EMBL/GenBank/DDBJ databases">
        <authorList>
            <person name="Nowell W R."/>
        </authorList>
    </citation>
    <scope>NUCLEOTIDE SEQUENCE</scope>
</reference>
<dbReference type="EMBL" id="CAJOAZ010009313">
    <property type="protein sequence ID" value="CAF4201143.1"/>
    <property type="molecule type" value="Genomic_DNA"/>
</dbReference>
<protein>
    <submittedName>
        <fullName evidence="1">Uncharacterized protein</fullName>
    </submittedName>
</protein>
<evidence type="ECO:0000313" key="2">
    <source>
        <dbReference type="Proteomes" id="UP000663844"/>
    </source>
</evidence>
<accession>A0A820C0J6</accession>